<name>A0ABS1KZF3_9BACT</name>
<protein>
    <submittedName>
        <fullName evidence="1">Uncharacterized protein</fullName>
    </submittedName>
</protein>
<evidence type="ECO:0000313" key="2">
    <source>
        <dbReference type="Proteomes" id="UP000613030"/>
    </source>
</evidence>
<dbReference type="RefSeq" id="WP_202014779.1">
    <property type="nucleotide sequence ID" value="NZ_JAERRB010000013.1"/>
</dbReference>
<reference evidence="1 2" key="1">
    <citation type="submission" date="2021-01" db="EMBL/GenBank/DDBJ databases">
        <title>Chryseolinea sp. Jin1 Genome sequencing and assembly.</title>
        <authorList>
            <person name="Kim I."/>
        </authorList>
    </citation>
    <scope>NUCLEOTIDE SEQUENCE [LARGE SCALE GENOMIC DNA]</scope>
    <source>
        <strain evidence="1 2">Jin1</strain>
    </source>
</reference>
<keyword evidence="2" id="KW-1185">Reference proteome</keyword>
<gene>
    <name evidence="1" type="ORF">JI741_26615</name>
</gene>
<dbReference type="Proteomes" id="UP000613030">
    <property type="component" value="Unassembled WGS sequence"/>
</dbReference>
<accession>A0ABS1KZF3</accession>
<evidence type="ECO:0000313" key="1">
    <source>
        <dbReference type="EMBL" id="MBL0744835.1"/>
    </source>
</evidence>
<organism evidence="1 2">
    <name type="scientific">Chryseolinea lacunae</name>
    <dbReference type="NCBI Taxonomy" id="2801331"/>
    <lineage>
        <taxon>Bacteria</taxon>
        <taxon>Pseudomonadati</taxon>
        <taxon>Bacteroidota</taxon>
        <taxon>Cytophagia</taxon>
        <taxon>Cytophagales</taxon>
        <taxon>Fulvivirgaceae</taxon>
        <taxon>Chryseolinea</taxon>
    </lineage>
</organism>
<comment type="caution">
    <text evidence="1">The sequence shown here is derived from an EMBL/GenBank/DDBJ whole genome shotgun (WGS) entry which is preliminary data.</text>
</comment>
<proteinExistence type="predicted"/>
<sequence>MYTNLAVLNSDAINRKRIKFTVGALEDAIYKNCIRGIPSLLGHDGLQPIGWNFPFALYMEPKLTRLIGEYQIVQTNDDQTLVNKAYSAAVARRYHEECEPYREALEKLIGDHQTENGRYVGLGCAAYLDEGILTKVYPHLASISDSDGLAFLDELMRDFEYLGQGVFKDRNRDVSIFCHQYFRRSLSHINNFHFDFLHHFIKLHGRPGIKLRIALDKNLIGVASSFHEREELEYAWGPQYSEDVDKIRPGVTHYDCDEQQKTFSGVSGMQFWWKDDSNNKILEAEELRNDPTEGAKSDRYGCRYIHSIYDVENKTFEHFDGAIRMYDTESMITRLEKEMNKAGKNSLYTKLFRIDGELKLNDWKSLITFYYQGNPIPYEYFGLKEELEKLFVGDHPIQSKSIVEEWVPYKMEATDGVRLFLSYHKQTDVAVAYDRIIINPDSVTMVDGRYDVVEFHTLEIQKALKRLGQYLTIPANIKFINPHDNCINFPTILHSKSNLSDKLQKTVTAYLTILHSLADKNPTIAMTLAWPLEDKEVRLSIFGKSTEIASWLKANLNIPVEYLEFRKWVEKQSVWLGKNYDANFNKHDLFDLISRDGVIFIHRKTVDPDWITFKENEKGELGYELKFPKENADLFTAVKEGNLQAGVFYIVEAAFCSKTKMDYFLSDTSKLLDEGVSAVITEVGTLGAFWTDSARLLAMESPRNQG</sequence>
<dbReference type="EMBL" id="JAERRB010000013">
    <property type="protein sequence ID" value="MBL0744835.1"/>
    <property type="molecule type" value="Genomic_DNA"/>
</dbReference>